<dbReference type="EMBL" id="AP019301">
    <property type="protein sequence ID" value="BBH03774.1"/>
    <property type="molecule type" value="Genomic_DNA"/>
</dbReference>
<dbReference type="AlphaFoldDB" id="A0A4Y1RHU4"/>
<reference evidence="1" key="1">
    <citation type="journal article" date="2019" name="Science">
        <title>Mutation of a bHLH transcription factor allowed almond domestication.</title>
        <authorList>
            <person name="Sanchez-Perez R."/>
            <person name="Pavan S."/>
            <person name="Mazzeo R."/>
            <person name="Moldovan C."/>
            <person name="Aiese Cigliano R."/>
            <person name="Del Cueto J."/>
            <person name="Ricciardi F."/>
            <person name="Lotti C."/>
            <person name="Ricciardi L."/>
            <person name="Dicenta F."/>
            <person name="Lopez-Marques R.L."/>
            <person name="Lindberg Moller B."/>
        </authorList>
    </citation>
    <scope>NUCLEOTIDE SEQUENCE</scope>
</reference>
<name>A0A4Y1RHU4_PRUDU</name>
<proteinExistence type="predicted"/>
<protein>
    <submittedName>
        <fullName evidence="1">Lateral organ boundaries domain family protein</fullName>
    </submittedName>
</protein>
<organism evidence="1">
    <name type="scientific">Prunus dulcis</name>
    <name type="common">Almond</name>
    <name type="synonym">Amygdalus dulcis</name>
    <dbReference type="NCBI Taxonomy" id="3755"/>
    <lineage>
        <taxon>Eukaryota</taxon>
        <taxon>Viridiplantae</taxon>
        <taxon>Streptophyta</taxon>
        <taxon>Embryophyta</taxon>
        <taxon>Tracheophyta</taxon>
        <taxon>Spermatophyta</taxon>
        <taxon>Magnoliopsida</taxon>
        <taxon>eudicotyledons</taxon>
        <taxon>Gunneridae</taxon>
        <taxon>Pentapetalae</taxon>
        <taxon>rosids</taxon>
        <taxon>fabids</taxon>
        <taxon>Rosales</taxon>
        <taxon>Rosaceae</taxon>
        <taxon>Amygdaloideae</taxon>
        <taxon>Amygdaleae</taxon>
        <taxon>Prunus</taxon>
    </lineage>
</organism>
<sequence length="92" mass="10597">MLKHAEEIDEMCSISCDMNLKEVRPFNYFQQKGAATTSELITVTQLKHRINMERQLDMTLIGLREMNKEQLQSTALNFSQELLHKGKRGAQG</sequence>
<gene>
    <name evidence="1" type="ORF">Prudu_014732</name>
</gene>
<evidence type="ECO:0000313" key="1">
    <source>
        <dbReference type="EMBL" id="BBH03774.1"/>
    </source>
</evidence>
<accession>A0A4Y1RHU4</accession>